<keyword evidence="3" id="KW-1185">Reference proteome</keyword>
<organism evidence="2 3">
    <name type="scientific">Allacma fusca</name>
    <dbReference type="NCBI Taxonomy" id="39272"/>
    <lineage>
        <taxon>Eukaryota</taxon>
        <taxon>Metazoa</taxon>
        <taxon>Ecdysozoa</taxon>
        <taxon>Arthropoda</taxon>
        <taxon>Hexapoda</taxon>
        <taxon>Collembola</taxon>
        <taxon>Symphypleona</taxon>
        <taxon>Sminthuridae</taxon>
        <taxon>Allacma</taxon>
    </lineage>
</organism>
<accession>A0A8J2KTV9</accession>
<evidence type="ECO:0000313" key="2">
    <source>
        <dbReference type="EMBL" id="CAG7823194.1"/>
    </source>
</evidence>
<gene>
    <name evidence="2" type="ORF">AFUS01_LOCUS33424</name>
</gene>
<dbReference type="Proteomes" id="UP000708208">
    <property type="component" value="Unassembled WGS sequence"/>
</dbReference>
<sequence length="157" mass="18256">MSLSYPFVLYWDFETFSIPSGEKAGTNTTLNSEFVPASYSLCLVHSTVLGPRIVAFEYYDGADPVEHFFSRVFFHAKNVLYYIRTTNNLATPTSAEIDRHNRATHCEFCQRKFSNCHEQQQQREDYDDDESEESSQTKQVIKVYHHDHQSGKFLHSL</sequence>
<name>A0A8J2KTV9_9HEXA</name>
<feature type="non-terminal residue" evidence="2">
    <location>
        <position position="157"/>
    </location>
</feature>
<dbReference type="EMBL" id="CAJVCH010528762">
    <property type="protein sequence ID" value="CAG7823194.1"/>
    <property type="molecule type" value="Genomic_DNA"/>
</dbReference>
<proteinExistence type="predicted"/>
<comment type="caution">
    <text evidence="2">The sequence shown here is derived from an EMBL/GenBank/DDBJ whole genome shotgun (WGS) entry which is preliminary data.</text>
</comment>
<dbReference type="OrthoDB" id="6618820at2759"/>
<reference evidence="2" key="1">
    <citation type="submission" date="2021-06" db="EMBL/GenBank/DDBJ databases">
        <authorList>
            <person name="Hodson N. C."/>
            <person name="Mongue J. A."/>
            <person name="Jaron S. K."/>
        </authorList>
    </citation>
    <scope>NUCLEOTIDE SEQUENCE</scope>
</reference>
<protein>
    <submittedName>
        <fullName evidence="2">Uncharacterized protein</fullName>
    </submittedName>
</protein>
<feature type="region of interest" description="Disordered" evidence="1">
    <location>
        <begin position="120"/>
        <end position="139"/>
    </location>
</feature>
<dbReference type="AlphaFoldDB" id="A0A8J2KTV9"/>
<evidence type="ECO:0000256" key="1">
    <source>
        <dbReference type="SAM" id="MobiDB-lite"/>
    </source>
</evidence>
<evidence type="ECO:0000313" key="3">
    <source>
        <dbReference type="Proteomes" id="UP000708208"/>
    </source>
</evidence>